<dbReference type="GO" id="GO:0033615">
    <property type="term" value="P:mitochondrial proton-transporting ATP synthase complex assembly"/>
    <property type="evidence" value="ECO:0007669"/>
    <property type="project" value="TreeGrafter"/>
</dbReference>
<feature type="transmembrane region" description="Helical" evidence="1">
    <location>
        <begin position="125"/>
        <end position="149"/>
    </location>
</feature>
<dbReference type="InterPro" id="IPR009724">
    <property type="entry name" value="TMEM70"/>
</dbReference>
<proteinExistence type="predicted"/>
<keyword evidence="3" id="KW-1185">Reference proteome</keyword>
<dbReference type="Proteomes" id="UP000054538">
    <property type="component" value="Unassembled WGS sequence"/>
</dbReference>
<dbReference type="InParanoid" id="A0A0D0E9G3"/>
<dbReference type="PANTHER" id="PTHR13281:SF0">
    <property type="entry name" value="TRANSMEMBRANE PROTEIN 70, MITOCHONDRIAL"/>
    <property type="match status" value="1"/>
</dbReference>
<reference evidence="3" key="2">
    <citation type="submission" date="2015-01" db="EMBL/GenBank/DDBJ databases">
        <title>Evolutionary Origins and Diversification of the Mycorrhizal Mutualists.</title>
        <authorList>
            <consortium name="DOE Joint Genome Institute"/>
            <consortium name="Mycorrhizal Genomics Consortium"/>
            <person name="Kohler A."/>
            <person name="Kuo A."/>
            <person name="Nagy L.G."/>
            <person name="Floudas D."/>
            <person name="Copeland A."/>
            <person name="Barry K.W."/>
            <person name="Cichocki N."/>
            <person name="Veneault-Fourrey C."/>
            <person name="LaButti K."/>
            <person name="Lindquist E.A."/>
            <person name="Lipzen A."/>
            <person name="Lundell T."/>
            <person name="Morin E."/>
            <person name="Murat C."/>
            <person name="Riley R."/>
            <person name="Ohm R."/>
            <person name="Sun H."/>
            <person name="Tunlid A."/>
            <person name="Henrissat B."/>
            <person name="Grigoriev I.V."/>
            <person name="Hibbett D.S."/>
            <person name="Martin F."/>
        </authorList>
    </citation>
    <scope>NUCLEOTIDE SEQUENCE [LARGE SCALE GENOMIC DNA]</scope>
    <source>
        <strain evidence="3">Ve08.2h10</strain>
    </source>
</reference>
<reference evidence="2 3" key="1">
    <citation type="submission" date="2014-04" db="EMBL/GenBank/DDBJ databases">
        <authorList>
            <consortium name="DOE Joint Genome Institute"/>
            <person name="Kuo A."/>
            <person name="Kohler A."/>
            <person name="Jargeat P."/>
            <person name="Nagy L.G."/>
            <person name="Floudas D."/>
            <person name="Copeland A."/>
            <person name="Barry K.W."/>
            <person name="Cichocki N."/>
            <person name="Veneault-Fourrey C."/>
            <person name="LaButti K."/>
            <person name="Lindquist E.A."/>
            <person name="Lipzen A."/>
            <person name="Lundell T."/>
            <person name="Morin E."/>
            <person name="Murat C."/>
            <person name="Sun H."/>
            <person name="Tunlid A."/>
            <person name="Henrissat B."/>
            <person name="Grigoriev I.V."/>
            <person name="Hibbett D.S."/>
            <person name="Martin F."/>
            <person name="Nordberg H.P."/>
            <person name="Cantor M.N."/>
            <person name="Hua S.X."/>
        </authorList>
    </citation>
    <scope>NUCLEOTIDE SEQUENCE [LARGE SCALE GENOMIC DNA]</scope>
    <source>
        <strain evidence="2 3">Ve08.2h10</strain>
    </source>
</reference>
<accession>A0A0D0E9G3</accession>
<name>A0A0D0E9G3_9AGAM</name>
<feature type="transmembrane region" description="Helical" evidence="1">
    <location>
        <begin position="100"/>
        <end position="119"/>
    </location>
</feature>
<organism evidence="2 3">
    <name type="scientific">Paxillus rubicundulus Ve08.2h10</name>
    <dbReference type="NCBI Taxonomy" id="930991"/>
    <lineage>
        <taxon>Eukaryota</taxon>
        <taxon>Fungi</taxon>
        <taxon>Dikarya</taxon>
        <taxon>Basidiomycota</taxon>
        <taxon>Agaricomycotina</taxon>
        <taxon>Agaricomycetes</taxon>
        <taxon>Agaricomycetidae</taxon>
        <taxon>Boletales</taxon>
        <taxon>Paxilineae</taxon>
        <taxon>Paxillaceae</taxon>
        <taxon>Paxillus</taxon>
    </lineage>
</organism>
<evidence type="ECO:0000313" key="3">
    <source>
        <dbReference type="Proteomes" id="UP000054538"/>
    </source>
</evidence>
<dbReference type="HOGENOM" id="CLU_085447_0_0_1"/>
<keyword evidence="1" id="KW-0812">Transmembrane</keyword>
<dbReference type="EMBL" id="KN825022">
    <property type="protein sequence ID" value="KIK95770.1"/>
    <property type="molecule type" value="Genomic_DNA"/>
</dbReference>
<dbReference type="GO" id="GO:0031966">
    <property type="term" value="C:mitochondrial membrane"/>
    <property type="evidence" value="ECO:0007669"/>
    <property type="project" value="TreeGrafter"/>
</dbReference>
<protein>
    <submittedName>
        <fullName evidence="2">Uncharacterized protein</fullName>
    </submittedName>
</protein>
<dbReference type="PANTHER" id="PTHR13281">
    <property type="entry name" value="TRANSMEMBRANE PROTEIN 70, MITOCHONDRIAL"/>
    <property type="match status" value="1"/>
</dbReference>
<evidence type="ECO:0000313" key="2">
    <source>
        <dbReference type="EMBL" id="KIK95770.1"/>
    </source>
</evidence>
<keyword evidence="1" id="KW-0472">Membrane</keyword>
<dbReference type="AlphaFoldDB" id="A0A0D0E9G3"/>
<evidence type="ECO:0000256" key="1">
    <source>
        <dbReference type="SAM" id="Phobius"/>
    </source>
</evidence>
<sequence>MSPALTTLTLGQSLCRRALLRKLVFGTAEGQSRQFCGSGHRTLSAKVACHSVPPPSRWISQSSRVSQSAVSQASSTAALQDNEPASYQGPLTQTFRRLKIFSLASLGLTFTMAPFIFIVESSLPMSARIFLAATAISTSGISTALVSWCGAPYVTHLRRLTPAENGGIEGIEMTTLTLSLKKQTTRVYDSDFLVETRRPFAKWELAQEIQLPPPSEDADTAAKSGAPGEEETVAETLNEKGEIIGRWVVKWGEGGAGTCQATGKVLRHFNVHEELL</sequence>
<gene>
    <name evidence="2" type="ORF">PAXRUDRAFT_826688</name>
</gene>
<keyword evidence="1" id="KW-1133">Transmembrane helix</keyword>
<dbReference type="OrthoDB" id="5386199at2759"/>